<protein>
    <recommendedName>
        <fullName evidence="4">Synaptobrevin, longin-like domain protein</fullName>
    </recommendedName>
</protein>
<proteinExistence type="predicted"/>
<evidence type="ECO:0000313" key="2">
    <source>
        <dbReference type="EMBL" id="GJS72101.1"/>
    </source>
</evidence>
<dbReference type="Proteomes" id="UP001151760">
    <property type="component" value="Unassembled WGS sequence"/>
</dbReference>
<dbReference type="EMBL" id="BQNB010010055">
    <property type="protein sequence ID" value="GJS72101.1"/>
    <property type="molecule type" value="Genomic_DNA"/>
</dbReference>
<comment type="caution">
    <text evidence="2">The sequence shown here is derived from an EMBL/GenBank/DDBJ whole genome shotgun (WGS) entry which is preliminary data.</text>
</comment>
<organism evidence="2 3">
    <name type="scientific">Tanacetum coccineum</name>
    <dbReference type="NCBI Taxonomy" id="301880"/>
    <lineage>
        <taxon>Eukaryota</taxon>
        <taxon>Viridiplantae</taxon>
        <taxon>Streptophyta</taxon>
        <taxon>Embryophyta</taxon>
        <taxon>Tracheophyta</taxon>
        <taxon>Spermatophyta</taxon>
        <taxon>Magnoliopsida</taxon>
        <taxon>eudicotyledons</taxon>
        <taxon>Gunneridae</taxon>
        <taxon>Pentapetalae</taxon>
        <taxon>asterids</taxon>
        <taxon>campanulids</taxon>
        <taxon>Asterales</taxon>
        <taxon>Asteraceae</taxon>
        <taxon>Asteroideae</taxon>
        <taxon>Anthemideae</taxon>
        <taxon>Anthemidinae</taxon>
        <taxon>Tanacetum</taxon>
    </lineage>
</organism>
<keyword evidence="1" id="KW-0175">Coiled coil</keyword>
<keyword evidence="3" id="KW-1185">Reference proteome</keyword>
<accession>A0ABQ4Y3C8</accession>
<sequence>MTTLQFADTHNLVAFLAKPAESKGFEQVATVKVKTVSGEQQLQALVDGKKIVVTEASVRRDLQLDDEEGTNCLPNATIFEELTRMGAKTTAWNEFSSTMASVIICLATNQTFNFSKYIFESMVKNLDNAGKFLMYPRLFWKETSLFPYMVVQAQEEMGKGGLRRRTPQSSVLSDPTNIVDEAVHEEPSMQLKELMDFCTKLQQRMLDLENTKTAQAQEITSLKKRVKKLEKKGGSRTHKLKRLYRVGRSARVVSSEEASLSDQEDASKQGRKIDDIDKDAEITLVDETQGRYGDEDMFRVNDLDGDEVVVESEVTDKVGEKISIVEEAVVVTDAVTIPVSAAIITNVELTLAQTLAELKSARPNTKGVVMQEPSESTPTISLQLPSQVKGQGSKDKGKAKMIEPDKPLKKKDQIKFDEEEALRLQAKFDEEDRLAREKAQQVEEANIAWDDIQAKIDADYQLAERLQAQEQQELTIEEKSTFLYNSWRKERSTLLLKGQKKREIDLLQELNKGVLCWKALLEETYRKSEVMEEISSKGAGDEPQQDSAMKQKMYDDQERAELQSLMNVIPNEEEIVVDVIPLATKPPRIIDKEDLETLWKLVKDKHGYTRPEEGYERVLWGDLKTMFEHHIEDAVWRNLRESKVLVWKLFNSCGVHFMRFQNLHVFMLVEKRYPLTPATITDMLNKKLQADHLNEMCYQLLKLITKQLKNQ</sequence>
<evidence type="ECO:0008006" key="4">
    <source>
        <dbReference type="Google" id="ProtNLM"/>
    </source>
</evidence>
<feature type="coiled-coil region" evidence="1">
    <location>
        <begin position="191"/>
        <end position="232"/>
    </location>
</feature>
<evidence type="ECO:0000313" key="3">
    <source>
        <dbReference type="Proteomes" id="UP001151760"/>
    </source>
</evidence>
<reference evidence="2" key="2">
    <citation type="submission" date="2022-01" db="EMBL/GenBank/DDBJ databases">
        <authorList>
            <person name="Yamashiro T."/>
            <person name="Shiraishi A."/>
            <person name="Satake H."/>
            <person name="Nakayama K."/>
        </authorList>
    </citation>
    <scope>NUCLEOTIDE SEQUENCE</scope>
</reference>
<gene>
    <name evidence="2" type="ORF">Tco_0704942</name>
</gene>
<reference evidence="2" key="1">
    <citation type="journal article" date="2022" name="Int. J. Mol. Sci.">
        <title>Draft Genome of Tanacetum Coccineum: Genomic Comparison of Closely Related Tanacetum-Family Plants.</title>
        <authorList>
            <person name="Yamashiro T."/>
            <person name="Shiraishi A."/>
            <person name="Nakayama K."/>
            <person name="Satake H."/>
        </authorList>
    </citation>
    <scope>NUCLEOTIDE SEQUENCE</scope>
</reference>
<evidence type="ECO:0000256" key="1">
    <source>
        <dbReference type="SAM" id="Coils"/>
    </source>
</evidence>
<name>A0ABQ4Y3C8_9ASTR</name>